<dbReference type="OMA" id="DDRMRKK"/>
<dbReference type="InterPro" id="IPR001623">
    <property type="entry name" value="DnaJ_domain"/>
</dbReference>
<evidence type="ECO:0000256" key="1">
    <source>
        <dbReference type="ARBA" id="ARBA00004389"/>
    </source>
</evidence>
<dbReference type="GO" id="GO:0005789">
    <property type="term" value="C:endoplasmic reticulum membrane"/>
    <property type="evidence" value="ECO:0007669"/>
    <property type="project" value="UniProtKB-SubCell"/>
</dbReference>
<keyword evidence="5 6" id="KW-0472">Membrane</keyword>
<dbReference type="Proteomes" id="UP001149090">
    <property type="component" value="Unassembled WGS sequence"/>
</dbReference>
<comment type="subcellular location">
    <subcellularLocation>
        <location evidence="1">Endoplasmic reticulum membrane</location>
        <topology evidence="1">Single-pass membrane protein</topology>
    </subcellularLocation>
</comment>
<proteinExistence type="predicted"/>
<dbReference type="InterPro" id="IPR051100">
    <property type="entry name" value="DnaJ_subfamily_B/C"/>
</dbReference>
<evidence type="ECO:0000313" key="9">
    <source>
        <dbReference type="Proteomes" id="UP001149090"/>
    </source>
</evidence>
<dbReference type="Gene3D" id="1.10.287.110">
    <property type="entry name" value="DnaJ domain"/>
    <property type="match status" value="1"/>
</dbReference>
<dbReference type="Pfam" id="PF00226">
    <property type="entry name" value="DnaJ"/>
    <property type="match status" value="1"/>
</dbReference>
<comment type="caution">
    <text evidence="8">The sequence shown here is derived from an EMBL/GenBank/DDBJ whole genome shotgun (WGS) entry which is preliminary data.</text>
</comment>
<dbReference type="EMBL" id="JAPDFW010000143">
    <property type="protein sequence ID" value="KAJ5066447.1"/>
    <property type="molecule type" value="Genomic_DNA"/>
</dbReference>
<gene>
    <name evidence="8" type="ORF">M0811_13647</name>
</gene>
<protein>
    <recommendedName>
        <fullName evidence="7">J domain-containing protein</fullName>
    </recommendedName>
</protein>
<reference evidence="8" key="1">
    <citation type="submission" date="2022-10" db="EMBL/GenBank/DDBJ databases">
        <title>Novel sulphate-reducing endosymbionts in the free-living metamonad Anaeramoeba.</title>
        <authorList>
            <person name="Jerlstrom-Hultqvist J."/>
            <person name="Cepicka I."/>
            <person name="Gallot-Lavallee L."/>
            <person name="Salas-Leiva D."/>
            <person name="Curtis B.A."/>
            <person name="Zahonova K."/>
            <person name="Pipaliya S."/>
            <person name="Dacks J."/>
            <person name="Roger A.J."/>
        </authorList>
    </citation>
    <scope>NUCLEOTIDE SEQUENCE</scope>
    <source>
        <strain evidence="8">BMAN</strain>
    </source>
</reference>
<keyword evidence="2 6" id="KW-0812">Transmembrane</keyword>
<organism evidence="8 9">
    <name type="scientific">Anaeramoeba ignava</name>
    <name type="common">Anaerobic marine amoeba</name>
    <dbReference type="NCBI Taxonomy" id="1746090"/>
    <lineage>
        <taxon>Eukaryota</taxon>
        <taxon>Metamonada</taxon>
        <taxon>Anaeramoebidae</taxon>
        <taxon>Anaeramoeba</taxon>
    </lineage>
</organism>
<evidence type="ECO:0000256" key="5">
    <source>
        <dbReference type="ARBA" id="ARBA00023136"/>
    </source>
</evidence>
<dbReference type="Pfam" id="PF09320">
    <property type="entry name" value="DUF1977"/>
    <property type="match status" value="1"/>
</dbReference>
<evidence type="ECO:0000256" key="6">
    <source>
        <dbReference type="SAM" id="Phobius"/>
    </source>
</evidence>
<keyword evidence="4 6" id="KW-1133">Transmembrane helix</keyword>
<feature type="transmembrane region" description="Helical" evidence="6">
    <location>
        <begin position="173"/>
        <end position="196"/>
    </location>
</feature>
<sequence length="281" mass="33755">MIIKIKNNNNNNINATNTPNDDPQKVIEIKKVLKKKCLYEVLEVEKTADLTQIKSSYRKLAMKFHPDRNKTTGSAEAFKKIGQAYSILSDETKRKRYDQFGDESEVNISTPTFRYRRNGDPRHYYYSEFGPEFNPFDLFDFFFEMQDYSSVRMQNRRRNHRQRRQPQQEESNIISLILRFSPFLLFFILILSTKLFETEETFSFTRQGNYVLKKETENLGIKYYVKKDFKTTTQGWINLEANVEYQYLSNLRQECQSDMFWNNNRKNIPPSCKEYYKYQKS</sequence>
<evidence type="ECO:0000259" key="7">
    <source>
        <dbReference type="PROSITE" id="PS50076"/>
    </source>
</evidence>
<dbReference type="CDD" id="cd06257">
    <property type="entry name" value="DnaJ"/>
    <property type="match status" value="1"/>
</dbReference>
<dbReference type="InterPro" id="IPR018253">
    <property type="entry name" value="DnaJ_domain_CS"/>
</dbReference>
<dbReference type="PROSITE" id="PS50076">
    <property type="entry name" value="DNAJ_2"/>
    <property type="match status" value="1"/>
</dbReference>
<name>A0A9Q0R456_ANAIG</name>
<dbReference type="InterPro" id="IPR036869">
    <property type="entry name" value="J_dom_sf"/>
</dbReference>
<evidence type="ECO:0000313" key="8">
    <source>
        <dbReference type="EMBL" id="KAJ5066447.1"/>
    </source>
</evidence>
<keyword evidence="9" id="KW-1185">Reference proteome</keyword>
<dbReference type="SMART" id="SM00271">
    <property type="entry name" value="DnaJ"/>
    <property type="match status" value="1"/>
</dbReference>
<keyword evidence="3" id="KW-0256">Endoplasmic reticulum</keyword>
<evidence type="ECO:0000256" key="3">
    <source>
        <dbReference type="ARBA" id="ARBA00022824"/>
    </source>
</evidence>
<dbReference type="SUPFAM" id="SSF46565">
    <property type="entry name" value="Chaperone J-domain"/>
    <property type="match status" value="1"/>
</dbReference>
<dbReference type="PANTHER" id="PTHR43908">
    <property type="entry name" value="AT29763P-RELATED"/>
    <property type="match status" value="1"/>
</dbReference>
<dbReference type="PRINTS" id="PR00625">
    <property type="entry name" value="JDOMAIN"/>
</dbReference>
<accession>A0A9Q0R456</accession>
<evidence type="ECO:0000256" key="2">
    <source>
        <dbReference type="ARBA" id="ARBA00022692"/>
    </source>
</evidence>
<feature type="domain" description="J" evidence="7">
    <location>
        <begin position="37"/>
        <end position="101"/>
    </location>
</feature>
<dbReference type="OrthoDB" id="552049at2759"/>
<dbReference type="PROSITE" id="PS00636">
    <property type="entry name" value="DNAJ_1"/>
    <property type="match status" value="1"/>
</dbReference>
<evidence type="ECO:0000256" key="4">
    <source>
        <dbReference type="ARBA" id="ARBA00022989"/>
    </source>
</evidence>
<dbReference type="AlphaFoldDB" id="A0A9Q0R456"/>
<dbReference type="InterPro" id="IPR015399">
    <property type="entry name" value="DUF1977_DnaJ-like"/>
</dbReference>